<dbReference type="GO" id="GO:0005524">
    <property type="term" value="F:ATP binding"/>
    <property type="evidence" value="ECO:0007669"/>
    <property type="project" value="UniProtKB-KW"/>
</dbReference>
<dbReference type="FunFam" id="3.40.50.300:FF:000133">
    <property type="entry name" value="Spermidine/putrescine import ATP-binding protein PotA"/>
    <property type="match status" value="1"/>
</dbReference>
<feature type="domain" description="ABC transporter" evidence="7">
    <location>
        <begin position="9"/>
        <end position="239"/>
    </location>
</feature>
<dbReference type="InterPro" id="IPR005893">
    <property type="entry name" value="PotA-like"/>
</dbReference>
<keyword evidence="2" id="KW-1003">Cell membrane</keyword>
<evidence type="ECO:0000256" key="6">
    <source>
        <dbReference type="ARBA" id="ARBA00023136"/>
    </source>
</evidence>
<dbReference type="InterPro" id="IPR003439">
    <property type="entry name" value="ABC_transporter-like_ATP-bd"/>
</dbReference>
<dbReference type="EMBL" id="CAFAZX010000065">
    <property type="protein sequence ID" value="CAB4844448.1"/>
    <property type="molecule type" value="Genomic_DNA"/>
</dbReference>
<evidence type="ECO:0000256" key="3">
    <source>
        <dbReference type="ARBA" id="ARBA00022741"/>
    </source>
</evidence>
<reference evidence="8" key="1">
    <citation type="submission" date="2020-05" db="EMBL/GenBank/DDBJ databases">
        <authorList>
            <person name="Chiriac C."/>
            <person name="Salcher M."/>
            <person name="Ghai R."/>
            <person name="Kavagutti S V."/>
        </authorList>
    </citation>
    <scope>NUCLEOTIDE SEQUENCE</scope>
</reference>
<organism evidence="8">
    <name type="scientific">freshwater metagenome</name>
    <dbReference type="NCBI Taxonomy" id="449393"/>
    <lineage>
        <taxon>unclassified sequences</taxon>
        <taxon>metagenomes</taxon>
        <taxon>ecological metagenomes</taxon>
    </lineage>
</organism>
<keyword evidence="5" id="KW-1278">Translocase</keyword>
<dbReference type="NCBIfam" id="TIGR01187">
    <property type="entry name" value="potA"/>
    <property type="match status" value="1"/>
</dbReference>
<accession>A0A6J7AFS7</accession>
<dbReference type="GO" id="GO:0043190">
    <property type="term" value="C:ATP-binding cassette (ABC) transporter complex"/>
    <property type="evidence" value="ECO:0007669"/>
    <property type="project" value="InterPro"/>
</dbReference>
<sequence length="358" mass="39048">MTTEPKNLIEIRNLTHDYGSVRALDDVSLDIRENEFFALLGPSGCGKTTLLRILAGFETPLTGSVELSGQDLTALPANKRPINLMFQSYALFPHMSVGANIAYGLEREKLPKDEIKSRVDEVLETVGLQDKVKARPSQLSGGQRQRVALARAIVKRPKLLLLDEPLSALDRKVRSEMQLELKRLQLEVGITFVVVTHDQEEAMSMADRIAVMVEGKVGQVDSPVDLYQRPNTAYVADFIGDGNFFDGVVVPEGIMHKSLGLLPGNRYGKDISGDAHLLIRPEDMRLADSGEHSIPAVVQDVQFFGGASTLVLSIVGRTAPILVSQPGATSAHRGAVVNLTWSAQKAIILPNDPRRSAL</sequence>
<dbReference type="InterPro" id="IPR008995">
    <property type="entry name" value="Mo/tungstate-bd_C_term_dom"/>
</dbReference>
<evidence type="ECO:0000259" key="7">
    <source>
        <dbReference type="PROSITE" id="PS50893"/>
    </source>
</evidence>
<dbReference type="EMBL" id="CAFABI010000115">
    <property type="protein sequence ID" value="CAB4831657.1"/>
    <property type="molecule type" value="Genomic_DNA"/>
</dbReference>
<evidence type="ECO:0000256" key="1">
    <source>
        <dbReference type="ARBA" id="ARBA00022448"/>
    </source>
</evidence>
<evidence type="ECO:0000313" key="8">
    <source>
        <dbReference type="EMBL" id="CAB4831657.1"/>
    </source>
</evidence>
<dbReference type="SUPFAM" id="SSF52540">
    <property type="entry name" value="P-loop containing nucleoside triphosphate hydrolases"/>
    <property type="match status" value="1"/>
</dbReference>
<evidence type="ECO:0000313" key="9">
    <source>
        <dbReference type="EMBL" id="CAB4844448.1"/>
    </source>
</evidence>
<dbReference type="Gene3D" id="3.40.50.300">
    <property type="entry name" value="P-loop containing nucleotide triphosphate hydrolases"/>
    <property type="match status" value="1"/>
</dbReference>
<dbReference type="SMART" id="SM00382">
    <property type="entry name" value="AAA"/>
    <property type="match status" value="1"/>
</dbReference>
<dbReference type="EMBL" id="CAFBOJ010000101">
    <property type="protein sequence ID" value="CAB4984274.1"/>
    <property type="molecule type" value="Genomic_DNA"/>
</dbReference>
<dbReference type="InterPro" id="IPR003593">
    <property type="entry name" value="AAA+_ATPase"/>
</dbReference>
<name>A0A6J7AFS7_9ZZZZ</name>
<evidence type="ECO:0000256" key="5">
    <source>
        <dbReference type="ARBA" id="ARBA00022967"/>
    </source>
</evidence>
<protein>
    <submittedName>
        <fullName evidence="8">Unannotated protein</fullName>
    </submittedName>
</protein>
<dbReference type="PANTHER" id="PTHR42781:SF4">
    <property type="entry name" value="SPERMIDINE_PUTRESCINE IMPORT ATP-BINDING PROTEIN POTA"/>
    <property type="match status" value="1"/>
</dbReference>
<dbReference type="GO" id="GO:0016887">
    <property type="term" value="F:ATP hydrolysis activity"/>
    <property type="evidence" value="ECO:0007669"/>
    <property type="project" value="InterPro"/>
</dbReference>
<keyword evidence="1" id="KW-0813">Transport</keyword>
<evidence type="ECO:0000256" key="4">
    <source>
        <dbReference type="ARBA" id="ARBA00022840"/>
    </source>
</evidence>
<dbReference type="InterPro" id="IPR013611">
    <property type="entry name" value="Transp-assoc_OB_typ2"/>
</dbReference>
<evidence type="ECO:0000313" key="10">
    <source>
        <dbReference type="EMBL" id="CAB4984274.1"/>
    </source>
</evidence>
<dbReference type="AlphaFoldDB" id="A0A6J7AFS7"/>
<dbReference type="SUPFAM" id="SSF50331">
    <property type="entry name" value="MOP-like"/>
    <property type="match status" value="1"/>
</dbReference>
<dbReference type="Pfam" id="PF00005">
    <property type="entry name" value="ABC_tran"/>
    <property type="match status" value="1"/>
</dbReference>
<dbReference type="InterPro" id="IPR017871">
    <property type="entry name" value="ABC_transporter-like_CS"/>
</dbReference>
<dbReference type="InterPro" id="IPR050093">
    <property type="entry name" value="ABC_SmlMolc_Importer"/>
</dbReference>
<dbReference type="PANTHER" id="PTHR42781">
    <property type="entry name" value="SPERMIDINE/PUTRESCINE IMPORT ATP-BINDING PROTEIN POTA"/>
    <property type="match status" value="1"/>
</dbReference>
<proteinExistence type="predicted"/>
<keyword evidence="6" id="KW-0472">Membrane</keyword>
<keyword evidence="3" id="KW-0547">Nucleotide-binding</keyword>
<dbReference type="PROSITE" id="PS00211">
    <property type="entry name" value="ABC_TRANSPORTER_1"/>
    <property type="match status" value="1"/>
</dbReference>
<gene>
    <name evidence="8" type="ORF">UFOPK3197_00966</name>
    <name evidence="9" type="ORF">UFOPK3241_01047</name>
    <name evidence="10" type="ORF">UFOPK3937_00912</name>
</gene>
<keyword evidence="4" id="KW-0067">ATP-binding</keyword>
<evidence type="ECO:0000256" key="2">
    <source>
        <dbReference type="ARBA" id="ARBA00022475"/>
    </source>
</evidence>
<dbReference type="Pfam" id="PF08402">
    <property type="entry name" value="TOBE_2"/>
    <property type="match status" value="1"/>
</dbReference>
<dbReference type="PROSITE" id="PS50893">
    <property type="entry name" value="ABC_TRANSPORTER_2"/>
    <property type="match status" value="1"/>
</dbReference>
<dbReference type="Gene3D" id="2.40.50.100">
    <property type="match status" value="1"/>
</dbReference>
<dbReference type="InterPro" id="IPR027417">
    <property type="entry name" value="P-loop_NTPase"/>
</dbReference>
<dbReference type="GO" id="GO:0015417">
    <property type="term" value="F:ABC-type polyamine transporter activity"/>
    <property type="evidence" value="ECO:0007669"/>
    <property type="project" value="InterPro"/>
</dbReference>